<dbReference type="EMBL" id="BMMV01000006">
    <property type="protein sequence ID" value="GGJ90840.1"/>
    <property type="molecule type" value="Genomic_DNA"/>
</dbReference>
<reference evidence="3" key="1">
    <citation type="journal article" date="2019" name="Int. J. Syst. Evol. Microbiol.">
        <title>The Global Catalogue of Microorganisms (GCM) 10K type strain sequencing project: providing services to taxonomists for standard genome sequencing and annotation.</title>
        <authorList>
            <consortium name="The Broad Institute Genomics Platform"/>
            <consortium name="The Broad Institute Genome Sequencing Center for Infectious Disease"/>
            <person name="Wu L."/>
            <person name="Ma J."/>
        </authorList>
    </citation>
    <scope>NUCLEOTIDE SEQUENCE [LARGE SCALE GENOMIC DNA]</scope>
    <source>
        <strain evidence="3">CGMCC 4.7275</strain>
    </source>
</reference>
<accession>A0ABQ2E2V1</accession>
<feature type="compositionally biased region" description="Basic residues" evidence="1">
    <location>
        <begin position="126"/>
        <end position="139"/>
    </location>
</feature>
<comment type="caution">
    <text evidence="2">The sequence shown here is derived from an EMBL/GenBank/DDBJ whole genome shotgun (WGS) entry which is preliminary data.</text>
</comment>
<dbReference type="RefSeq" id="WP_189107280.1">
    <property type="nucleotide sequence ID" value="NZ_BMMV01000006.1"/>
</dbReference>
<feature type="region of interest" description="Disordered" evidence="1">
    <location>
        <begin position="95"/>
        <end position="139"/>
    </location>
</feature>
<gene>
    <name evidence="2" type="ORF">GCM10011583_22830</name>
</gene>
<proteinExistence type="predicted"/>
<keyword evidence="3" id="KW-1185">Reference proteome</keyword>
<sequence length="139" mass="15251">MDADRAERLTAELRDRGVMAHLVHAGVYEFGIRVVLDDRIEALWDMDGAAGLDAEIVNEGALIGFVPHVPGSEDFTEEQLVNCIATTNYALDTLQRPAERVSGHEAPAQPAPPSDRSPSATPPALRHQRRAHWIHRGKS</sequence>
<name>A0ABQ2E2V1_9ACTN</name>
<dbReference type="Proteomes" id="UP000660265">
    <property type="component" value="Unassembled WGS sequence"/>
</dbReference>
<protein>
    <submittedName>
        <fullName evidence="2">Uncharacterized protein</fullName>
    </submittedName>
</protein>
<organism evidence="2 3">
    <name type="scientific">Streptomyces camponoticapitis</name>
    <dbReference type="NCBI Taxonomy" id="1616125"/>
    <lineage>
        <taxon>Bacteria</taxon>
        <taxon>Bacillati</taxon>
        <taxon>Actinomycetota</taxon>
        <taxon>Actinomycetes</taxon>
        <taxon>Kitasatosporales</taxon>
        <taxon>Streptomycetaceae</taxon>
        <taxon>Streptomyces</taxon>
    </lineage>
</organism>
<evidence type="ECO:0000256" key="1">
    <source>
        <dbReference type="SAM" id="MobiDB-lite"/>
    </source>
</evidence>
<evidence type="ECO:0000313" key="2">
    <source>
        <dbReference type="EMBL" id="GGJ90840.1"/>
    </source>
</evidence>
<evidence type="ECO:0000313" key="3">
    <source>
        <dbReference type="Proteomes" id="UP000660265"/>
    </source>
</evidence>